<organism evidence="5">
    <name type="scientific">Arsenophonus nasoniae</name>
    <name type="common">son-killer infecting Nasonia vitripennis</name>
    <dbReference type="NCBI Taxonomy" id="638"/>
    <lineage>
        <taxon>Bacteria</taxon>
        <taxon>Pseudomonadati</taxon>
        <taxon>Pseudomonadota</taxon>
        <taxon>Gammaproteobacteria</taxon>
        <taxon>Enterobacterales</taxon>
        <taxon>Morganellaceae</taxon>
        <taxon>Arsenophonus</taxon>
    </lineage>
</organism>
<dbReference type="SMART" id="SM00260">
    <property type="entry name" value="CheW"/>
    <property type="match status" value="1"/>
</dbReference>
<dbReference type="PANTHER" id="PTHR22617:SF45">
    <property type="entry name" value="CHEMOTAXIS PROTEIN CHEW"/>
    <property type="match status" value="1"/>
</dbReference>
<evidence type="ECO:0000256" key="2">
    <source>
        <dbReference type="ARBA" id="ARBA00021483"/>
    </source>
</evidence>
<reference evidence="5" key="1">
    <citation type="journal article" date="2010" name="Insect Mol. Biol.">
        <title>The draft genome sequence of Arsenophonus nasoniae, son-killer bacterium of Nasonia vitripennis, reveals genes associated with virulence and symbiosis.</title>
        <authorList>
            <person name="Wilkes T."/>
            <person name="Darby A.C."/>
            <person name="Choi J."/>
            <person name="Colborne J.K."/>
            <person name="Werren J.H."/>
            <person name="Hurst G.D.D."/>
        </authorList>
    </citation>
    <scope>NUCLEOTIDE SEQUENCE</scope>
</reference>
<proteinExistence type="predicted"/>
<dbReference type="Gene3D" id="2.30.30.40">
    <property type="entry name" value="SH3 Domains"/>
    <property type="match status" value="1"/>
</dbReference>
<dbReference type="GO" id="GO:0007165">
    <property type="term" value="P:signal transduction"/>
    <property type="evidence" value="ECO:0007669"/>
    <property type="project" value="InterPro"/>
</dbReference>
<evidence type="ECO:0000259" key="4">
    <source>
        <dbReference type="PROSITE" id="PS50851"/>
    </source>
</evidence>
<evidence type="ECO:0000256" key="1">
    <source>
        <dbReference type="ARBA" id="ARBA00004496"/>
    </source>
</evidence>
<dbReference type="SUPFAM" id="SSF50341">
    <property type="entry name" value="CheW-like"/>
    <property type="match status" value="1"/>
</dbReference>
<dbReference type="Pfam" id="PF01584">
    <property type="entry name" value="CheW"/>
    <property type="match status" value="1"/>
</dbReference>
<dbReference type="GO" id="GO:0006935">
    <property type="term" value="P:chemotaxis"/>
    <property type="evidence" value="ECO:0007669"/>
    <property type="project" value="InterPro"/>
</dbReference>
<keyword evidence="3" id="KW-0963">Cytoplasm</keyword>
<dbReference type="PROSITE" id="PS50851">
    <property type="entry name" value="CHEW"/>
    <property type="match status" value="1"/>
</dbReference>
<dbReference type="CDD" id="cd00732">
    <property type="entry name" value="CheW"/>
    <property type="match status" value="1"/>
</dbReference>
<evidence type="ECO:0000313" key="5">
    <source>
        <dbReference type="EMBL" id="CBA72480.1"/>
    </source>
</evidence>
<gene>
    <name evidence="5" type="primary">cheW</name>
    <name evidence="5" type="ORF">ARN_12090</name>
</gene>
<accession>D2TYI5</accession>
<dbReference type="AlphaFoldDB" id="D2TYI5"/>
<dbReference type="InterPro" id="IPR002545">
    <property type="entry name" value="CheW-lke_dom"/>
</dbReference>
<protein>
    <recommendedName>
        <fullName evidence="2">Chemotaxis protein CheW</fullName>
    </recommendedName>
</protein>
<dbReference type="PANTHER" id="PTHR22617">
    <property type="entry name" value="CHEMOTAXIS SENSOR HISTIDINE KINASE-RELATED"/>
    <property type="match status" value="1"/>
</dbReference>
<feature type="domain" description="CheW-like" evidence="4">
    <location>
        <begin position="23"/>
        <end position="163"/>
    </location>
</feature>
<name>D2TYI5_9GAMM</name>
<sequence>MVTRNLTMIKQSGFSNIKTERQGTGYLIFTLGEEEYGIDILKVQEICGYHHVTRIANMPDFIKGINHLRGVIIPIIDLRIKFSQSEVIYDNSTVVIIVMLSQRIIGIVVDAVSDVLTLMPEQICPPPEISTILSAEYLMGLGMLDERMLILVNIEKLLNSQEMALIQNIDD</sequence>
<comment type="subcellular location">
    <subcellularLocation>
        <location evidence="1">Cytoplasm</location>
    </subcellularLocation>
</comment>
<dbReference type="Gene3D" id="2.40.50.180">
    <property type="entry name" value="CheA-289, Domain 4"/>
    <property type="match status" value="1"/>
</dbReference>
<dbReference type="EMBL" id="FN545183">
    <property type="protein sequence ID" value="CBA72480.1"/>
    <property type="molecule type" value="Genomic_DNA"/>
</dbReference>
<dbReference type="GO" id="GO:0005829">
    <property type="term" value="C:cytosol"/>
    <property type="evidence" value="ECO:0007669"/>
    <property type="project" value="TreeGrafter"/>
</dbReference>
<dbReference type="InterPro" id="IPR036061">
    <property type="entry name" value="CheW-like_dom_sf"/>
</dbReference>
<dbReference type="InterPro" id="IPR039315">
    <property type="entry name" value="CheW"/>
</dbReference>
<evidence type="ECO:0000256" key="3">
    <source>
        <dbReference type="ARBA" id="ARBA00022490"/>
    </source>
</evidence>